<dbReference type="InterPro" id="IPR010982">
    <property type="entry name" value="Lambda_DNA-bd_dom_sf"/>
</dbReference>
<evidence type="ECO:0000259" key="2">
    <source>
        <dbReference type="PROSITE" id="PS50943"/>
    </source>
</evidence>
<dbReference type="SMART" id="SM00530">
    <property type="entry name" value="HTH_XRE"/>
    <property type="match status" value="1"/>
</dbReference>
<dbReference type="GO" id="GO:0005829">
    <property type="term" value="C:cytosol"/>
    <property type="evidence" value="ECO:0007669"/>
    <property type="project" value="TreeGrafter"/>
</dbReference>
<gene>
    <name evidence="3" type="ORF">MPL3356_40489</name>
</gene>
<evidence type="ECO:0000313" key="4">
    <source>
        <dbReference type="Proteomes" id="UP000045285"/>
    </source>
</evidence>
<dbReference type="PROSITE" id="PS50943">
    <property type="entry name" value="HTH_CROC1"/>
    <property type="match status" value="1"/>
</dbReference>
<reference evidence="4" key="1">
    <citation type="submission" date="2014-08" db="EMBL/GenBank/DDBJ databases">
        <authorList>
            <person name="Moulin L."/>
        </authorList>
    </citation>
    <scope>NUCLEOTIDE SEQUENCE [LARGE SCALE GENOMIC DNA]</scope>
</reference>
<dbReference type="Pfam" id="PF01381">
    <property type="entry name" value="HTH_3"/>
    <property type="match status" value="1"/>
</dbReference>
<name>A0A090E841_MESPL</name>
<dbReference type="STRING" id="69974.MPLDJ20_190058"/>
<dbReference type="GO" id="GO:0003677">
    <property type="term" value="F:DNA binding"/>
    <property type="evidence" value="ECO:0007669"/>
    <property type="project" value="UniProtKB-KW"/>
</dbReference>
<proteinExistence type="predicted"/>
<dbReference type="PANTHER" id="PTHR46797">
    <property type="entry name" value="HTH-TYPE TRANSCRIPTIONAL REGULATOR"/>
    <property type="match status" value="1"/>
</dbReference>
<dbReference type="GO" id="GO:0003700">
    <property type="term" value="F:DNA-binding transcription factor activity"/>
    <property type="evidence" value="ECO:0007669"/>
    <property type="project" value="TreeGrafter"/>
</dbReference>
<accession>A0A090E841</accession>
<keyword evidence="1" id="KW-0238">DNA-binding</keyword>
<organism evidence="3 4">
    <name type="scientific">Mesorhizobium plurifarium</name>
    <dbReference type="NCBI Taxonomy" id="69974"/>
    <lineage>
        <taxon>Bacteria</taxon>
        <taxon>Pseudomonadati</taxon>
        <taxon>Pseudomonadota</taxon>
        <taxon>Alphaproteobacteria</taxon>
        <taxon>Hyphomicrobiales</taxon>
        <taxon>Phyllobacteriaceae</taxon>
        <taxon>Mesorhizobium</taxon>
    </lineage>
</organism>
<dbReference type="CDD" id="cd00093">
    <property type="entry name" value="HTH_XRE"/>
    <property type="match status" value="1"/>
</dbReference>
<evidence type="ECO:0000256" key="1">
    <source>
        <dbReference type="ARBA" id="ARBA00023125"/>
    </source>
</evidence>
<dbReference type="PANTHER" id="PTHR46797:SF1">
    <property type="entry name" value="METHYLPHOSPHONATE SYNTHASE"/>
    <property type="match status" value="1"/>
</dbReference>
<dbReference type="AlphaFoldDB" id="A0A090E841"/>
<sequence length="141" mass="15034">MKLNVQFIKHPGAKERMVVLPESQFRMLKRTAMAGVADLDEPAPNSPLPKRILDKIAAGENPVRAVRILRGLSGRQLAAQAGITPSMLSQIERSGKTASTKTLRAIAHILDVPMGAISPHLSAGIGGVPTDTGRNVAWILT</sequence>
<dbReference type="Gene3D" id="1.10.260.40">
    <property type="entry name" value="lambda repressor-like DNA-binding domains"/>
    <property type="match status" value="1"/>
</dbReference>
<dbReference type="SUPFAM" id="SSF47413">
    <property type="entry name" value="lambda repressor-like DNA-binding domains"/>
    <property type="match status" value="1"/>
</dbReference>
<dbReference type="InterPro" id="IPR001387">
    <property type="entry name" value="Cro/C1-type_HTH"/>
</dbReference>
<protein>
    <submittedName>
        <fullName evidence="3">XRE family transcriptional regulator</fullName>
    </submittedName>
</protein>
<dbReference type="Proteomes" id="UP000045285">
    <property type="component" value="Unassembled WGS sequence"/>
</dbReference>
<feature type="domain" description="HTH cro/C1-type" evidence="2">
    <location>
        <begin position="63"/>
        <end position="117"/>
    </location>
</feature>
<keyword evidence="4" id="KW-1185">Reference proteome</keyword>
<dbReference type="InterPro" id="IPR050807">
    <property type="entry name" value="TransReg_Diox_bact_type"/>
</dbReference>
<dbReference type="EMBL" id="CCMZ01000034">
    <property type="protein sequence ID" value="CDX23663.1"/>
    <property type="molecule type" value="Genomic_DNA"/>
</dbReference>
<evidence type="ECO:0000313" key="3">
    <source>
        <dbReference type="EMBL" id="CDX23663.1"/>
    </source>
</evidence>